<dbReference type="PANTHER" id="PTHR36694:SF8">
    <property type="entry name" value="MARVEL DOMAIN-CONTAINING PROTEIN"/>
    <property type="match status" value="1"/>
</dbReference>
<dbReference type="Proteomes" id="UP000024635">
    <property type="component" value="Unassembled WGS sequence"/>
</dbReference>
<feature type="transmembrane region" description="Helical" evidence="2">
    <location>
        <begin position="149"/>
        <end position="171"/>
    </location>
</feature>
<feature type="transmembrane region" description="Helical" evidence="2">
    <location>
        <begin position="82"/>
        <end position="107"/>
    </location>
</feature>
<dbReference type="EMBL" id="JARK01001444">
    <property type="protein sequence ID" value="EYC01316.1"/>
    <property type="molecule type" value="Genomic_DNA"/>
</dbReference>
<keyword evidence="2" id="KW-1133">Transmembrane helix</keyword>
<feature type="compositionally biased region" description="Polar residues" evidence="1">
    <location>
        <begin position="357"/>
        <end position="368"/>
    </location>
</feature>
<gene>
    <name evidence="3" type="primary">Acey_s0108.g37</name>
    <name evidence="3" type="synonym">Acey-ZK1010.8</name>
    <name evidence="3" type="ORF">Y032_0108g37</name>
</gene>
<organism evidence="3 4">
    <name type="scientific">Ancylostoma ceylanicum</name>
    <dbReference type="NCBI Taxonomy" id="53326"/>
    <lineage>
        <taxon>Eukaryota</taxon>
        <taxon>Metazoa</taxon>
        <taxon>Ecdysozoa</taxon>
        <taxon>Nematoda</taxon>
        <taxon>Chromadorea</taxon>
        <taxon>Rhabditida</taxon>
        <taxon>Rhabditina</taxon>
        <taxon>Rhabditomorpha</taxon>
        <taxon>Strongyloidea</taxon>
        <taxon>Ancylostomatidae</taxon>
        <taxon>Ancylostomatinae</taxon>
        <taxon>Ancylostoma</taxon>
    </lineage>
</organism>
<evidence type="ECO:0000256" key="2">
    <source>
        <dbReference type="SAM" id="Phobius"/>
    </source>
</evidence>
<keyword evidence="4" id="KW-1185">Reference proteome</keyword>
<dbReference type="OrthoDB" id="5830419at2759"/>
<feature type="region of interest" description="Disordered" evidence="1">
    <location>
        <begin position="179"/>
        <end position="274"/>
    </location>
</feature>
<evidence type="ECO:0000256" key="1">
    <source>
        <dbReference type="SAM" id="MobiDB-lite"/>
    </source>
</evidence>
<comment type="caution">
    <text evidence="3">The sequence shown here is derived from an EMBL/GenBank/DDBJ whole genome shotgun (WGS) entry which is preliminary data.</text>
</comment>
<sequence length="368" mass="42632">MADPLVCLRNSTIGIAIWNIIYAVIQMGVMGWQVKEVRDRQWEYEGRQLPATGGIDAFQARFPGLYAIYTETPERRRINAMFVIVLINVFLAFVHFFMSFALLYGAVKYNKNFIWPWIFSAGPIIIMSTAYAVMWWSGDVFNEQLTMSVAEFVMSLAVNGICLIIVIFFYWRLSGKLTSDKPARSRSRNGRTKPYTPQPNGSYPAGMEPTSSGRHSRGPRCKPPPSNLPPWREEWPAIPDPPLQRKLRRRDRRSRSDPRVTSVHRPGDESSLDFFAPELYDPEFPWKATKMERERREEHARPHTAAEAIERLYYNKYPDDLPGIPHGMRSSLRRDRKRGRSPDRVTFSRAEPEINYRTPQESLRNSVV</sequence>
<dbReference type="AlphaFoldDB" id="A0A016TF28"/>
<keyword evidence="2" id="KW-0472">Membrane</keyword>
<name>A0A016TF28_9BILA</name>
<keyword evidence="2" id="KW-0812">Transmembrane</keyword>
<dbReference type="PANTHER" id="PTHR36694">
    <property type="entry name" value="PASIFLORA 1, ISOFORM A-RELATED"/>
    <property type="match status" value="1"/>
</dbReference>
<protein>
    <submittedName>
        <fullName evidence="3">Uncharacterized protein</fullName>
    </submittedName>
</protein>
<evidence type="ECO:0000313" key="4">
    <source>
        <dbReference type="Proteomes" id="UP000024635"/>
    </source>
</evidence>
<feature type="region of interest" description="Disordered" evidence="1">
    <location>
        <begin position="321"/>
        <end position="368"/>
    </location>
</feature>
<accession>A0A016TF28</accession>
<reference evidence="4" key="1">
    <citation type="journal article" date="2015" name="Nat. Genet.">
        <title>The genome and transcriptome of the zoonotic hookworm Ancylostoma ceylanicum identify infection-specific gene families.</title>
        <authorList>
            <person name="Schwarz E.M."/>
            <person name="Hu Y."/>
            <person name="Antoshechkin I."/>
            <person name="Miller M.M."/>
            <person name="Sternberg P.W."/>
            <person name="Aroian R.V."/>
        </authorList>
    </citation>
    <scope>NUCLEOTIDE SEQUENCE</scope>
    <source>
        <strain evidence="4">HY135</strain>
    </source>
</reference>
<feature type="transmembrane region" description="Helical" evidence="2">
    <location>
        <begin position="12"/>
        <end position="32"/>
    </location>
</feature>
<evidence type="ECO:0000313" key="3">
    <source>
        <dbReference type="EMBL" id="EYC01316.1"/>
    </source>
</evidence>
<feature type="transmembrane region" description="Helical" evidence="2">
    <location>
        <begin position="113"/>
        <end position="137"/>
    </location>
</feature>
<proteinExistence type="predicted"/>